<dbReference type="Proteomes" id="UP000077521">
    <property type="component" value="Unassembled WGS sequence"/>
</dbReference>
<keyword evidence="4" id="KW-1185">Reference proteome</keyword>
<dbReference type="InterPro" id="IPR013320">
    <property type="entry name" value="ConA-like_dom_sf"/>
</dbReference>
<evidence type="ECO:0000313" key="4">
    <source>
        <dbReference type="Proteomes" id="UP000077521"/>
    </source>
</evidence>
<feature type="compositionally biased region" description="Basic and acidic residues" evidence="1">
    <location>
        <begin position="34"/>
        <end position="44"/>
    </location>
</feature>
<feature type="compositionally biased region" description="Polar residues" evidence="1">
    <location>
        <begin position="1"/>
        <end position="21"/>
    </location>
</feature>
<reference evidence="3" key="2">
    <citation type="journal article" date="2019" name="IMA Fungus">
        <title>Genome sequencing and comparison of five Tilletia species to identify candidate genes for the detection of regulated species infecting wheat.</title>
        <authorList>
            <person name="Nguyen H.D.T."/>
            <person name="Sultana T."/>
            <person name="Kesanakurti P."/>
            <person name="Hambleton S."/>
        </authorList>
    </citation>
    <scope>NUCLEOTIDE SEQUENCE</scope>
    <source>
        <strain evidence="3">DAOMC 236416</strain>
    </source>
</reference>
<dbReference type="SUPFAM" id="SSF49899">
    <property type="entry name" value="Concanavalin A-like lectins/glucanases"/>
    <property type="match status" value="1"/>
</dbReference>
<gene>
    <name evidence="3" type="ORF">A4X13_0g6781</name>
</gene>
<keyword evidence="2" id="KW-0812">Transmembrane</keyword>
<dbReference type="PANTHER" id="PTHR10963">
    <property type="entry name" value="GLYCOSYL HYDROLASE-RELATED"/>
    <property type="match status" value="1"/>
</dbReference>
<evidence type="ECO:0000256" key="2">
    <source>
        <dbReference type="SAM" id="Phobius"/>
    </source>
</evidence>
<feature type="compositionally biased region" description="Basic residues" evidence="1">
    <location>
        <begin position="45"/>
        <end position="54"/>
    </location>
</feature>
<dbReference type="PANTHER" id="PTHR10963:SF24">
    <property type="entry name" value="GLYCOSIDASE C21B10.07-RELATED"/>
    <property type="match status" value="1"/>
</dbReference>
<dbReference type="InterPro" id="IPR050546">
    <property type="entry name" value="Glycosyl_Hydrlase_16"/>
</dbReference>
<evidence type="ECO:0000313" key="3">
    <source>
        <dbReference type="EMBL" id="KAE8244178.1"/>
    </source>
</evidence>
<dbReference type="PROSITE" id="PS51762">
    <property type="entry name" value="GH16_2"/>
    <property type="match status" value="1"/>
</dbReference>
<keyword evidence="2" id="KW-0472">Membrane</keyword>
<dbReference type="GO" id="GO:0004553">
    <property type="term" value="F:hydrolase activity, hydrolyzing O-glycosyl compounds"/>
    <property type="evidence" value="ECO:0007669"/>
    <property type="project" value="InterPro"/>
</dbReference>
<feature type="transmembrane region" description="Helical" evidence="2">
    <location>
        <begin position="444"/>
        <end position="463"/>
    </location>
</feature>
<accession>A0A177THE1</accession>
<dbReference type="Pfam" id="PF26113">
    <property type="entry name" value="GH16_XgeA"/>
    <property type="match status" value="1"/>
</dbReference>
<dbReference type="AlphaFoldDB" id="A0A177THE1"/>
<evidence type="ECO:0000256" key="1">
    <source>
        <dbReference type="SAM" id="MobiDB-lite"/>
    </source>
</evidence>
<dbReference type="GO" id="GO:0009251">
    <property type="term" value="P:glucan catabolic process"/>
    <property type="evidence" value="ECO:0007669"/>
    <property type="project" value="TreeGrafter"/>
</dbReference>
<organism evidence="3 4">
    <name type="scientific">Tilletia indica</name>
    <dbReference type="NCBI Taxonomy" id="43049"/>
    <lineage>
        <taxon>Eukaryota</taxon>
        <taxon>Fungi</taxon>
        <taxon>Dikarya</taxon>
        <taxon>Basidiomycota</taxon>
        <taxon>Ustilaginomycotina</taxon>
        <taxon>Exobasidiomycetes</taxon>
        <taxon>Tilletiales</taxon>
        <taxon>Tilletiaceae</taxon>
        <taxon>Tilletia</taxon>
    </lineage>
</organism>
<dbReference type="InterPro" id="IPR000757">
    <property type="entry name" value="Beta-glucanase-like"/>
</dbReference>
<proteinExistence type="predicted"/>
<name>A0A177THE1_9BASI</name>
<protein>
    <submittedName>
        <fullName evidence="3">Uncharacterized protein</fullName>
    </submittedName>
</protein>
<reference evidence="3" key="1">
    <citation type="submission" date="2016-04" db="EMBL/GenBank/DDBJ databases">
        <authorList>
            <person name="Nguyen H.D."/>
            <person name="Samba Siva P."/>
            <person name="Cullis J."/>
            <person name="Levesque C.A."/>
            <person name="Hambleton S."/>
        </authorList>
    </citation>
    <scope>NUCLEOTIDE SEQUENCE</scope>
    <source>
        <strain evidence="3">DAOMC 236416</strain>
    </source>
</reference>
<comment type="caution">
    <text evidence="3">The sequence shown here is derived from an EMBL/GenBank/DDBJ whole genome shotgun (WGS) entry which is preliminary data.</text>
</comment>
<feature type="region of interest" description="Disordered" evidence="1">
    <location>
        <begin position="1"/>
        <end position="55"/>
    </location>
</feature>
<dbReference type="EMBL" id="LWDF02000700">
    <property type="protein sequence ID" value="KAE8244178.1"/>
    <property type="molecule type" value="Genomic_DNA"/>
</dbReference>
<sequence length="464" mass="50037">MNHQITADQPTTCIATTTGSGCQRPRPEAQTLRDFSDRPADSRRPSHSGKRSRRTVTTSILVSALATVSLGLLPTQVHARNWTLQEEISGNQFFDEFFWWPYGDPTHGTVSYQSESNAIKQNLSYVDENTGRFVIRPDSNSFVDPSSEGRASVRMHSKKPMRDGLLVAKISKMPVGCGTWPAFWTVTTDQWPNGGEIDILEGVNAVSTSSKPNLASLHTVDGCTIGAGKSVNSTGYSYQENCSYQPGCSQQFSADNTYGTDFNENGGGYFAMLRDTAPGGNGISVYFWPDDAKSVPIAVSAAPGSAPRRVITSPEDLAPGGNNNTLNKLPDKTYQWGLPAAFFANTAPGTTAKGGSCQMDQFFDADHTIIINLTFCGDWAGAVWSSDPVCSRLAPTCEEYVRNNPHAFDNASFEFDYIRLYSSQNSQGAGSVILGKGLGSGRPGWMAIIGVSLATCFTAGLLLF</sequence>
<keyword evidence="2" id="KW-1133">Transmembrane helix</keyword>
<dbReference type="Gene3D" id="2.60.120.200">
    <property type="match status" value="1"/>
</dbReference>